<comment type="caution">
    <text evidence="5">The sequence shown here is derived from an EMBL/GenBank/DDBJ whole genome shotgun (WGS) entry which is preliminary data.</text>
</comment>
<dbReference type="SUPFAM" id="SSF47973">
    <property type="entry name" value="Ribosomal protein S7"/>
    <property type="match status" value="1"/>
</dbReference>
<dbReference type="AlphaFoldDB" id="A0AAD4QDB8"/>
<evidence type="ECO:0000256" key="1">
    <source>
        <dbReference type="ARBA" id="ARBA00007151"/>
    </source>
</evidence>
<dbReference type="EMBL" id="JAKELL010000029">
    <property type="protein sequence ID" value="KAH8990836.1"/>
    <property type="molecule type" value="Genomic_DNA"/>
</dbReference>
<evidence type="ECO:0000256" key="3">
    <source>
        <dbReference type="ARBA" id="ARBA00023274"/>
    </source>
</evidence>
<dbReference type="Gene3D" id="1.10.455.10">
    <property type="entry name" value="Ribosomal protein S7 domain"/>
    <property type="match status" value="1"/>
</dbReference>
<accession>A0AAD4QDB8</accession>
<evidence type="ECO:0000313" key="6">
    <source>
        <dbReference type="Proteomes" id="UP001201163"/>
    </source>
</evidence>
<dbReference type="InterPro" id="IPR047988">
    <property type="entry name" value="Ribosomal_uS7m_fungi"/>
</dbReference>
<protein>
    <submittedName>
        <fullName evidence="5">Ribosomal protein S7 domain-containing protein</fullName>
    </submittedName>
</protein>
<gene>
    <name evidence="5" type="ORF">EDB92DRAFT_1946362</name>
</gene>
<dbReference type="InterPro" id="IPR023798">
    <property type="entry name" value="Ribosomal_uS7_dom"/>
</dbReference>
<name>A0AAD4QDB8_9AGAM</name>
<dbReference type="PANTHER" id="PTHR11205">
    <property type="entry name" value="RIBOSOMAL PROTEIN S7"/>
    <property type="match status" value="1"/>
</dbReference>
<keyword evidence="3" id="KW-0687">Ribonucleoprotein</keyword>
<evidence type="ECO:0000256" key="2">
    <source>
        <dbReference type="ARBA" id="ARBA00022980"/>
    </source>
</evidence>
<comment type="similarity">
    <text evidence="1">Belongs to the universal ribosomal protein uS7 family.</text>
</comment>
<evidence type="ECO:0000313" key="5">
    <source>
        <dbReference type="EMBL" id="KAH8990836.1"/>
    </source>
</evidence>
<dbReference type="InterPro" id="IPR036823">
    <property type="entry name" value="Ribosomal_uS7_dom_sf"/>
</dbReference>
<sequence>MLSTLRFTARRSLSAIAITTRPLSNAATITSHQTPPVTAAATSVSLPFATPNAPPPMLDIPPAEDPLLQFMANTIMRHGKRKRASRIVSRMLLWVHSLTRAPPLDIVRQAVLLAAPAVRSMSHTQGGKIVSRPIALSEKQRTRYAVKWILKASENRPGQTLEERLAKEIVATLQGTSSVLAEKERAHTFAMVNRGNAGTRV</sequence>
<dbReference type="GO" id="GO:0005840">
    <property type="term" value="C:ribosome"/>
    <property type="evidence" value="ECO:0007669"/>
    <property type="project" value="UniProtKB-KW"/>
</dbReference>
<proteinExistence type="inferred from homology"/>
<reference evidence="5" key="1">
    <citation type="submission" date="2022-01" db="EMBL/GenBank/DDBJ databases">
        <title>Comparative genomics reveals a dynamic genome evolution in the ectomycorrhizal milk-cap (Lactarius) mushrooms.</title>
        <authorList>
            <consortium name="DOE Joint Genome Institute"/>
            <person name="Lebreton A."/>
            <person name="Tang N."/>
            <person name="Kuo A."/>
            <person name="LaButti K."/>
            <person name="Drula E."/>
            <person name="Barry K."/>
            <person name="Clum A."/>
            <person name="Lipzen A."/>
            <person name="Mousain D."/>
            <person name="Ng V."/>
            <person name="Wang R."/>
            <person name="Wang X."/>
            <person name="Dai Y."/>
            <person name="Henrissat B."/>
            <person name="Grigoriev I.V."/>
            <person name="Guerin-Laguette A."/>
            <person name="Yu F."/>
            <person name="Martin F.M."/>
        </authorList>
    </citation>
    <scope>NUCLEOTIDE SEQUENCE</scope>
    <source>
        <strain evidence="5">QP</strain>
    </source>
</reference>
<evidence type="ECO:0000259" key="4">
    <source>
        <dbReference type="Pfam" id="PF00177"/>
    </source>
</evidence>
<dbReference type="Pfam" id="PF00177">
    <property type="entry name" value="Ribosomal_S7"/>
    <property type="match status" value="1"/>
</dbReference>
<dbReference type="CDD" id="cd14868">
    <property type="entry name" value="uS7_Mitochondria_Fungi"/>
    <property type="match status" value="1"/>
</dbReference>
<keyword evidence="6" id="KW-1185">Reference proteome</keyword>
<dbReference type="InterPro" id="IPR000235">
    <property type="entry name" value="Ribosomal_uS7"/>
</dbReference>
<keyword evidence="2 5" id="KW-0689">Ribosomal protein</keyword>
<dbReference type="GO" id="GO:0006412">
    <property type="term" value="P:translation"/>
    <property type="evidence" value="ECO:0007669"/>
    <property type="project" value="InterPro"/>
</dbReference>
<dbReference type="Proteomes" id="UP001201163">
    <property type="component" value="Unassembled WGS sequence"/>
</dbReference>
<organism evidence="5 6">
    <name type="scientific">Lactarius akahatsu</name>
    <dbReference type="NCBI Taxonomy" id="416441"/>
    <lineage>
        <taxon>Eukaryota</taxon>
        <taxon>Fungi</taxon>
        <taxon>Dikarya</taxon>
        <taxon>Basidiomycota</taxon>
        <taxon>Agaricomycotina</taxon>
        <taxon>Agaricomycetes</taxon>
        <taxon>Russulales</taxon>
        <taxon>Russulaceae</taxon>
        <taxon>Lactarius</taxon>
    </lineage>
</organism>
<dbReference type="GO" id="GO:1990904">
    <property type="term" value="C:ribonucleoprotein complex"/>
    <property type="evidence" value="ECO:0007669"/>
    <property type="project" value="UniProtKB-KW"/>
</dbReference>
<feature type="domain" description="Small ribosomal subunit protein uS7" evidence="4">
    <location>
        <begin position="62"/>
        <end position="194"/>
    </location>
</feature>